<evidence type="ECO:0000313" key="6">
    <source>
        <dbReference type="EMBL" id="CAK8680440.1"/>
    </source>
</evidence>
<gene>
    <name evidence="6" type="ORF">CVLEPA_LOCUS10690</name>
</gene>
<keyword evidence="1" id="KW-0479">Metal-binding</keyword>
<comment type="caution">
    <text evidence="6">The sequence shown here is derived from an EMBL/GenBank/DDBJ whole genome shotgun (WGS) entry which is preliminary data.</text>
</comment>
<dbReference type="SUPFAM" id="SSF57667">
    <property type="entry name" value="beta-beta-alpha zinc fingers"/>
    <property type="match status" value="1"/>
</dbReference>
<proteinExistence type="predicted"/>
<protein>
    <recommendedName>
        <fullName evidence="5">BED-type domain-containing protein</fullName>
    </recommendedName>
</protein>
<evidence type="ECO:0000256" key="3">
    <source>
        <dbReference type="ARBA" id="ARBA00022833"/>
    </source>
</evidence>
<keyword evidence="3" id="KW-0862">Zinc</keyword>
<evidence type="ECO:0000256" key="1">
    <source>
        <dbReference type="ARBA" id="ARBA00022723"/>
    </source>
</evidence>
<feature type="domain" description="BED-type" evidence="5">
    <location>
        <begin position="7"/>
        <end position="59"/>
    </location>
</feature>
<reference evidence="6 7" key="1">
    <citation type="submission" date="2024-02" db="EMBL/GenBank/DDBJ databases">
        <authorList>
            <person name="Daric V."/>
            <person name="Darras S."/>
        </authorList>
    </citation>
    <scope>NUCLEOTIDE SEQUENCE [LARGE SCALE GENOMIC DNA]</scope>
</reference>
<sequence length="115" mass="12874">MEFKRFKSDNPVWGYFLRSRNGERAKCETCENTISCKGGSTGAMRNHLGLKHKIVLDTKKAKQQGSLENTNKCSAGTSTIENYFKPTKESLERVVALVVLVFARTARVVAVYVDL</sequence>
<organism evidence="6 7">
    <name type="scientific">Clavelina lepadiformis</name>
    <name type="common">Light-bulb sea squirt</name>
    <name type="synonym">Ascidia lepadiformis</name>
    <dbReference type="NCBI Taxonomy" id="159417"/>
    <lineage>
        <taxon>Eukaryota</taxon>
        <taxon>Metazoa</taxon>
        <taxon>Chordata</taxon>
        <taxon>Tunicata</taxon>
        <taxon>Ascidiacea</taxon>
        <taxon>Aplousobranchia</taxon>
        <taxon>Clavelinidae</taxon>
        <taxon>Clavelina</taxon>
    </lineage>
</organism>
<accession>A0ABP0FL98</accession>
<name>A0ABP0FL98_CLALP</name>
<dbReference type="Proteomes" id="UP001642483">
    <property type="component" value="Unassembled WGS sequence"/>
</dbReference>
<evidence type="ECO:0000259" key="5">
    <source>
        <dbReference type="PROSITE" id="PS50808"/>
    </source>
</evidence>
<evidence type="ECO:0000256" key="2">
    <source>
        <dbReference type="ARBA" id="ARBA00022771"/>
    </source>
</evidence>
<dbReference type="PROSITE" id="PS50808">
    <property type="entry name" value="ZF_BED"/>
    <property type="match status" value="1"/>
</dbReference>
<evidence type="ECO:0000256" key="4">
    <source>
        <dbReference type="PROSITE-ProRule" id="PRU00027"/>
    </source>
</evidence>
<dbReference type="InterPro" id="IPR003656">
    <property type="entry name" value="Znf_BED"/>
</dbReference>
<keyword evidence="2 4" id="KW-0863">Zinc-finger</keyword>
<dbReference type="InterPro" id="IPR036236">
    <property type="entry name" value="Znf_C2H2_sf"/>
</dbReference>
<keyword evidence="7" id="KW-1185">Reference proteome</keyword>
<dbReference type="SMART" id="SM00614">
    <property type="entry name" value="ZnF_BED"/>
    <property type="match status" value="1"/>
</dbReference>
<dbReference type="EMBL" id="CAWYQH010000068">
    <property type="protein sequence ID" value="CAK8680440.1"/>
    <property type="molecule type" value="Genomic_DNA"/>
</dbReference>
<dbReference type="Pfam" id="PF02892">
    <property type="entry name" value="zf-BED"/>
    <property type="match status" value="1"/>
</dbReference>
<evidence type="ECO:0000313" key="7">
    <source>
        <dbReference type="Proteomes" id="UP001642483"/>
    </source>
</evidence>